<evidence type="ECO:0000313" key="3">
    <source>
        <dbReference type="EMBL" id="QCC49369.1"/>
    </source>
</evidence>
<feature type="binding site" evidence="1">
    <location>
        <position position="212"/>
    </location>
    <ligand>
        <name>substrate</name>
    </ligand>
</feature>
<dbReference type="InterPro" id="IPR027266">
    <property type="entry name" value="TrmE/GcvT-like"/>
</dbReference>
<dbReference type="Gene3D" id="3.30.1360.120">
    <property type="entry name" value="Probable tRNA modification gtpase trme, domain 1"/>
    <property type="match status" value="1"/>
</dbReference>
<dbReference type="InterPro" id="IPR028896">
    <property type="entry name" value="GcvT/YgfZ/DmdA"/>
</dbReference>
<sequence>MAENLENFLQSIQNPVETFRNNDLGGLDQYVFPDEYTNWIEEQRAVRESAGIVDQSFHMETLRIEGPEAVDLLAHLGINNFTRIRTEDPPQAINLVVCNHEGYVIGDVILFYLGEETFDAVGENYVNNWIKYNAGISDLDVTTRSLYDPYVEGGSPPDFRFQIQGPHAIDIMEEVVDGSLPEIPFFQMDTIEIDGVQTYALGHGMAAMPGLEIFGPYEAHDDVLEKILAAGEQYGIRRLGSKAYKTGKIGSGWFVMSVPAIYENDEMKGYREWLDIDTIEAQLSIGGSYVSDDITDYYMDPLERGWGPLIDFDHDFIGKEALQEMDQERERVTFVWNQEDVVDVYASLFREGETKKYIDLPDTANTWSKTHYDTVLKDGEHVGFSKYPGYLYYKREMLSLGTIDVEYSDPGTEVTFIWGDDSKKRGVERHQQTEIRATVAASPYVRGGRKDM</sequence>
<keyword evidence="3" id="KW-0614">Plasmid</keyword>
<evidence type="ECO:0000313" key="6">
    <source>
        <dbReference type="Proteomes" id="UP000296733"/>
    </source>
</evidence>
<gene>
    <name evidence="3" type="ORF">DV707_16605</name>
    <name evidence="4" type="ORF">SAMN04488133_2943</name>
</gene>
<dbReference type="Proteomes" id="UP000236740">
    <property type="component" value="Unassembled WGS sequence"/>
</dbReference>
<protein>
    <submittedName>
        <fullName evidence="3">Aminomethyl transferase family protein</fullName>
    </submittedName>
    <submittedName>
        <fullName evidence="4">Vanillate/3-O-methylgallate O-demethylase</fullName>
    </submittedName>
</protein>
<evidence type="ECO:0000313" key="5">
    <source>
        <dbReference type="Proteomes" id="UP000236740"/>
    </source>
</evidence>
<name>A0A1H6BQZ3_9EURY</name>
<dbReference type="PANTHER" id="PTHR43757:SF2">
    <property type="entry name" value="AMINOMETHYLTRANSFERASE, MITOCHONDRIAL"/>
    <property type="match status" value="1"/>
</dbReference>
<dbReference type="GO" id="GO:0032259">
    <property type="term" value="P:methylation"/>
    <property type="evidence" value="ECO:0007669"/>
    <property type="project" value="UniProtKB-KW"/>
</dbReference>
<dbReference type="GO" id="GO:0008168">
    <property type="term" value="F:methyltransferase activity"/>
    <property type="evidence" value="ECO:0007669"/>
    <property type="project" value="UniProtKB-KW"/>
</dbReference>
<evidence type="ECO:0000256" key="1">
    <source>
        <dbReference type="PIRSR" id="PIRSR006487-1"/>
    </source>
</evidence>
<dbReference type="KEGG" id="hlm:DV707_16605"/>
<dbReference type="InterPro" id="IPR006222">
    <property type="entry name" value="GCVT_N"/>
</dbReference>
<dbReference type="OrthoDB" id="2001at2157"/>
<keyword evidence="4" id="KW-0489">Methyltransferase</keyword>
<dbReference type="AlphaFoldDB" id="A0A1H6BQZ3"/>
<keyword evidence="3" id="KW-0808">Transferase</keyword>
<dbReference type="Pfam" id="PF01571">
    <property type="entry name" value="GCV_T"/>
    <property type="match status" value="1"/>
</dbReference>
<dbReference type="EMBL" id="CP031313">
    <property type="protein sequence ID" value="QCC49369.1"/>
    <property type="molecule type" value="Genomic_DNA"/>
</dbReference>
<dbReference type="EMBL" id="FNVN01000005">
    <property type="protein sequence ID" value="SEG63104.1"/>
    <property type="molecule type" value="Genomic_DNA"/>
</dbReference>
<dbReference type="RefSeq" id="WP_103992613.1">
    <property type="nucleotide sequence ID" value="NZ_CP031313.1"/>
</dbReference>
<dbReference type="GeneID" id="39859742"/>
<geneLocation type="plasmid" evidence="3">
    <name>unnamed2</name>
</geneLocation>
<proteinExistence type="predicted"/>
<keyword evidence="5" id="KW-1185">Reference proteome</keyword>
<dbReference type="Proteomes" id="UP000296733">
    <property type="component" value="Plasmid unnamed2"/>
</dbReference>
<reference evidence="3 6" key="2">
    <citation type="journal article" date="2019" name="Nat. Commun.">
        <title>A new type of DNA phosphorothioation-based antiviral system in archaea.</title>
        <authorList>
            <person name="Xiong L."/>
            <person name="Liu S."/>
            <person name="Chen S."/>
            <person name="Xiao Y."/>
            <person name="Zhu B."/>
            <person name="Gao Y."/>
            <person name="Zhang Y."/>
            <person name="Chen B."/>
            <person name="Luo J."/>
            <person name="Deng Z."/>
            <person name="Chen X."/>
            <person name="Wang L."/>
            <person name="Chen S."/>
        </authorList>
    </citation>
    <scope>NUCLEOTIDE SEQUENCE [LARGE SCALE GENOMIC DNA]</scope>
    <source>
        <strain evidence="3 6">CGMCC 1.10331</strain>
        <plasmid evidence="3 6">unnamed2</plasmid>
    </source>
</reference>
<evidence type="ECO:0000259" key="2">
    <source>
        <dbReference type="Pfam" id="PF01571"/>
    </source>
</evidence>
<feature type="domain" description="GCVT N-terminal" evidence="2">
    <location>
        <begin position="30"/>
        <end position="253"/>
    </location>
</feature>
<dbReference type="PANTHER" id="PTHR43757">
    <property type="entry name" value="AMINOMETHYLTRANSFERASE"/>
    <property type="match status" value="1"/>
</dbReference>
<reference evidence="4 5" key="1">
    <citation type="submission" date="2016-10" db="EMBL/GenBank/DDBJ databases">
        <authorList>
            <person name="de Groot N.N."/>
        </authorList>
    </citation>
    <scope>NUCLEOTIDE SEQUENCE [LARGE SCALE GENOMIC DNA]</scope>
    <source>
        <strain evidence="4 5">CGMCC 1.10331</strain>
    </source>
</reference>
<evidence type="ECO:0000313" key="4">
    <source>
        <dbReference type="EMBL" id="SEG63104.1"/>
    </source>
</evidence>
<organism evidence="4 5">
    <name type="scientific">Halobellus limi</name>
    <dbReference type="NCBI Taxonomy" id="699433"/>
    <lineage>
        <taxon>Archaea</taxon>
        <taxon>Methanobacteriati</taxon>
        <taxon>Methanobacteriota</taxon>
        <taxon>Stenosarchaea group</taxon>
        <taxon>Halobacteria</taxon>
        <taxon>Halobacteriales</taxon>
        <taxon>Haloferacaceae</taxon>
        <taxon>Halobellus</taxon>
    </lineage>
</organism>
<accession>A0A1H6BQZ3</accession>
<dbReference type="SUPFAM" id="SSF103025">
    <property type="entry name" value="Folate-binding domain"/>
    <property type="match status" value="1"/>
</dbReference>